<dbReference type="AlphaFoldDB" id="A0A2X2YM91"/>
<dbReference type="InterPro" id="IPR006119">
    <property type="entry name" value="Resolv_N"/>
</dbReference>
<dbReference type="InterPro" id="IPR025827">
    <property type="entry name" value="Zn_ribbon_recom_dom"/>
</dbReference>
<feature type="domain" description="Recombinase" evidence="2">
    <location>
        <begin position="172"/>
        <end position="296"/>
    </location>
</feature>
<evidence type="ECO:0000259" key="2">
    <source>
        <dbReference type="PROSITE" id="PS51737"/>
    </source>
</evidence>
<dbReference type="Gene3D" id="3.40.50.1390">
    <property type="entry name" value="Resolvase, N-terminal catalytic domain"/>
    <property type="match status" value="1"/>
</dbReference>
<dbReference type="PANTHER" id="PTHR30461:SF23">
    <property type="entry name" value="DNA RECOMBINASE-RELATED"/>
    <property type="match status" value="1"/>
</dbReference>
<sequence>MEICKLPPKPAALKLTRVAAYVRVSRESERLTHSFSAQVSYYNKLITNTPGWEYAGVYSDYATTGTSISGRGEFNQMIEQALAGSIDIILTKSISRFARNTVDLLTTVRALKAAGVSVRFERENIDTANAEGEVLLTLLASFAQAESESISANAKWGIRKKYKDGLLHSRHPYGYRYHHGQLDIIEEEAVIVRRVFAEFLDGISPEKTCKQMNQEGLRSRGGGKFSASVTRDWLENPTYIGTAILQQYFSAHAGDNTPTLNRGELDKYIVEDSHPPIIERSVFDAVQAELARRRATGGRGLTPTGGSSALTHRITCTICGRNYHRRTRRLAHSTYKYWWCETATKGKGNPCHAHQLREENLHTIIKRLLGLHAWDDQQVVDRIERIEVCPNWLLTIHLSSGNTATVDYLTGEEVTA</sequence>
<dbReference type="InterPro" id="IPR038109">
    <property type="entry name" value="DNA_bind_recomb_sf"/>
</dbReference>
<dbReference type="OMA" id="KTYWVCH"/>
<proteinExistence type="predicted"/>
<evidence type="ECO:0000313" key="3">
    <source>
        <dbReference type="EMBL" id="SQB65214.1"/>
    </source>
</evidence>
<dbReference type="CDD" id="cd00338">
    <property type="entry name" value="Ser_Recombinase"/>
    <property type="match status" value="1"/>
</dbReference>
<organism evidence="3 4">
    <name type="scientific">Mobiluncus curtisii</name>
    <dbReference type="NCBI Taxonomy" id="2051"/>
    <lineage>
        <taxon>Bacteria</taxon>
        <taxon>Bacillati</taxon>
        <taxon>Actinomycetota</taxon>
        <taxon>Actinomycetes</taxon>
        <taxon>Actinomycetales</taxon>
        <taxon>Actinomycetaceae</taxon>
        <taxon>Mobiluncus</taxon>
    </lineage>
</organism>
<protein>
    <submittedName>
        <fullName evidence="3">Transposon Tn1000 resolvase</fullName>
    </submittedName>
</protein>
<dbReference type="PROSITE" id="PS51737">
    <property type="entry name" value="RECOMBINASE_DNA_BIND"/>
    <property type="match status" value="1"/>
</dbReference>
<evidence type="ECO:0000259" key="1">
    <source>
        <dbReference type="PROSITE" id="PS51736"/>
    </source>
</evidence>
<gene>
    <name evidence="3" type="primary">tnpR_1</name>
    <name evidence="3" type="ORF">NCTC11820_01391</name>
</gene>
<evidence type="ECO:0000313" key="4">
    <source>
        <dbReference type="Proteomes" id="UP000250245"/>
    </source>
</evidence>
<dbReference type="RefSeq" id="WP_013189210.1">
    <property type="nucleotide sequence ID" value="NZ_CP068112.1"/>
</dbReference>
<dbReference type="Pfam" id="PF13408">
    <property type="entry name" value="Zn_ribbon_recom"/>
    <property type="match status" value="1"/>
</dbReference>
<dbReference type="Pfam" id="PF00239">
    <property type="entry name" value="Resolvase"/>
    <property type="match status" value="1"/>
</dbReference>
<name>A0A2X2YM91_9ACTO</name>
<accession>A0A2X2YM91</accession>
<dbReference type="GeneID" id="55565330"/>
<dbReference type="GO" id="GO:0003677">
    <property type="term" value="F:DNA binding"/>
    <property type="evidence" value="ECO:0007669"/>
    <property type="project" value="InterPro"/>
</dbReference>
<dbReference type="Pfam" id="PF07508">
    <property type="entry name" value="Recombinase"/>
    <property type="match status" value="1"/>
</dbReference>
<dbReference type="PANTHER" id="PTHR30461">
    <property type="entry name" value="DNA-INVERTASE FROM LAMBDOID PROPHAGE"/>
    <property type="match status" value="1"/>
</dbReference>
<feature type="domain" description="Resolvase/invertase-type recombinase catalytic" evidence="1">
    <location>
        <begin position="17"/>
        <end position="165"/>
    </location>
</feature>
<reference evidence="3 4" key="1">
    <citation type="submission" date="2018-06" db="EMBL/GenBank/DDBJ databases">
        <authorList>
            <consortium name="Pathogen Informatics"/>
            <person name="Doyle S."/>
        </authorList>
    </citation>
    <scope>NUCLEOTIDE SEQUENCE [LARGE SCALE GENOMIC DNA]</scope>
    <source>
        <strain evidence="3 4">NCTC11820</strain>
    </source>
</reference>
<dbReference type="SUPFAM" id="SSF53041">
    <property type="entry name" value="Resolvase-like"/>
    <property type="match status" value="1"/>
</dbReference>
<dbReference type="InterPro" id="IPR050639">
    <property type="entry name" value="SSR_resolvase"/>
</dbReference>
<dbReference type="InterPro" id="IPR011109">
    <property type="entry name" value="DNA_bind_recombinase_dom"/>
</dbReference>
<dbReference type="SMART" id="SM00857">
    <property type="entry name" value="Resolvase"/>
    <property type="match status" value="1"/>
</dbReference>
<dbReference type="Proteomes" id="UP000250245">
    <property type="component" value="Unassembled WGS sequence"/>
</dbReference>
<dbReference type="PROSITE" id="PS51736">
    <property type="entry name" value="RECOMBINASES_3"/>
    <property type="match status" value="1"/>
</dbReference>
<dbReference type="Gene3D" id="3.90.1750.20">
    <property type="entry name" value="Putative Large Serine Recombinase, Chain B, Domain 2"/>
    <property type="match status" value="1"/>
</dbReference>
<dbReference type="InterPro" id="IPR036162">
    <property type="entry name" value="Resolvase-like_N_sf"/>
</dbReference>
<dbReference type="EMBL" id="UASJ01000001">
    <property type="protein sequence ID" value="SQB65214.1"/>
    <property type="molecule type" value="Genomic_DNA"/>
</dbReference>
<dbReference type="GO" id="GO:0000150">
    <property type="term" value="F:DNA strand exchange activity"/>
    <property type="evidence" value="ECO:0007669"/>
    <property type="project" value="InterPro"/>
</dbReference>